<evidence type="ECO:0000256" key="1">
    <source>
        <dbReference type="SAM" id="MobiDB-lite"/>
    </source>
</evidence>
<dbReference type="EMBL" id="HBUE01270070">
    <property type="protein sequence ID" value="CAG6563436.1"/>
    <property type="molecule type" value="Transcribed_RNA"/>
</dbReference>
<feature type="compositionally biased region" description="Polar residues" evidence="1">
    <location>
        <begin position="76"/>
        <end position="86"/>
    </location>
</feature>
<feature type="region of interest" description="Disordered" evidence="1">
    <location>
        <begin position="63"/>
        <end position="107"/>
    </location>
</feature>
<dbReference type="AlphaFoldDB" id="A0A8D8NFM3"/>
<feature type="compositionally biased region" description="Basic and acidic residues" evidence="1">
    <location>
        <begin position="63"/>
        <end position="75"/>
    </location>
</feature>
<organism evidence="2">
    <name type="scientific">Culex pipiens</name>
    <name type="common">House mosquito</name>
    <dbReference type="NCBI Taxonomy" id="7175"/>
    <lineage>
        <taxon>Eukaryota</taxon>
        <taxon>Metazoa</taxon>
        <taxon>Ecdysozoa</taxon>
        <taxon>Arthropoda</taxon>
        <taxon>Hexapoda</taxon>
        <taxon>Insecta</taxon>
        <taxon>Pterygota</taxon>
        <taxon>Neoptera</taxon>
        <taxon>Endopterygota</taxon>
        <taxon>Diptera</taxon>
        <taxon>Nematocera</taxon>
        <taxon>Culicoidea</taxon>
        <taxon>Culicidae</taxon>
        <taxon>Culicinae</taxon>
        <taxon>Culicini</taxon>
        <taxon>Culex</taxon>
        <taxon>Culex</taxon>
    </lineage>
</organism>
<dbReference type="EMBL" id="HBUE01164790">
    <property type="protein sequence ID" value="CAG6511989.1"/>
    <property type="molecule type" value="Transcribed_RNA"/>
</dbReference>
<proteinExistence type="predicted"/>
<name>A0A8D8NFM3_CULPI</name>
<evidence type="ECO:0000313" key="2">
    <source>
        <dbReference type="EMBL" id="CAG6563436.1"/>
    </source>
</evidence>
<reference evidence="2" key="1">
    <citation type="submission" date="2021-05" db="EMBL/GenBank/DDBJ databases">
        <authorList>
            <person name="Alioto T."/>
            <person name="Alioto T."/>
            <person name="Gomez Garrido J."/>
        </authorList>
    </citation>
    <scope>NUCLEOTIDE SEQUENCE</scope>
</reference>
<protein>
    <submittedName>
        <fullName evidence="2">(northern house mosquito) hypothetical protein</fullName>
    </submittedName>
</protein>
<sequence>MVRFFLSSSLLPTRCENKISLLLRSLFRIGSVRQSDPPLIQSNWRLLHTKALSTSMNVMLRVRQDGSGSHKHDASRAQSTISTDQAFPSEKPTRPDFRRKSKHCAKH</sequence>
<dbReference type="EMBL" id="HBUE01164789">
    <property type="protein sequence ID" value="CAG6511988.1"/>
    <property type="molecule type" value="Transcribed_RNA"/>
</dbReference>
<dbReference type="EMBL" id="HBUE01270071">
    <property type="protein sequence ID" value="CAG6563437.1"/>
    <property type="molecule type" value="Transcribed_RNA"/>
</dbReference>
<accession>A0A8D8NFM3</accession>